<feature type="domain" description="RRM" evidence="8">
    <location>
        <begin position="199"/>
        <end position="289"/>
    </location>
</feature>
<dbReference type="OrthoDB" id="435402at2759"/>
<dbReference type="SUPFAM" id="SSF46785">
    <property type="entry name" value="Winged helix' DNA-binding domain"/>
    <property type="match status" value="1"/>
</dbReference>
<reference evidence="10 11" key="1">
    <citation type="submission" date="2019-12" db="EMBL/GenBank/DDBJ databases">
        <authorList>
            <person name="Alioto T."/>
            <person name="Alioto T."/>
            <person name="Gomez Garrido J."/>
        </authorList>
    </citation>
    <scope>NUCLEOTIDE SEQUENCE [LARGE SCALE GENOMIC DNA]</scope>
</reference>
<evidence type="ECO:0000259" key="9">
    <source>
        <dbReference type="PROSITE" id="PS50961"/>
    </source>
</evidence>
<feature type="region of interest" description="Disordered" evidence="7">
    <location>
        <begin position="1"/>
        <end position="26"/>
    </location>
</feature>
<dbReference type="GO" id="GO:1990904">
    <property type="term" value="C:ribonucleoprotein complex"/>
    <property type="evidence" value="ECO:0007669"/>
    <property type="project" value="InterPro"/>
</dbReference>
<dbReference type="CDD" id="cd12288">
    <property type="entry name" value="RRM_La_like_plant"/>
    <property type="match status" value="1"/>
</dbReference>
<dbReference type="PANTHER" id="PTHR22792:SF62">
    <property type="entry name" value="LA-RELATED PROTEIN 7"/>
    <property type="match status" value="1"/>
</dbReference>
<feature type="domain" description="HTH La-type RNA-binding" evidence="9">
    <location>
        <begin position="101"/>
        <end position="192"/>
    </location>
</feature>
<dbReference type="GO" id="GO:0003723">
    <property type="term" value="F:RNA binding"/>
    <property type="evidence" value="ECO:0007669"/>
    <property type="project" value="UniProtKB-UniRule"/>
</dbReference>
<proteinExistence type="predicted"/>
<evidence type="ECO:0000256" key="4">
    <source>
        <dbReference type="ARBA" id="ARBA00023163"/>
    </source>
</evidence>
<comment type="caution">
    <text evidence="10">The sequence shown here is derived from an EMBL/GenBank/DDBJ whole genome shotgun (WGS) entry which is preliminary data.</text>
</comment>
<evidence type="ECO:0000256" key="7">
    <source>
        <dbReference type="SAM" id="MobiDB-lite"/>
    </source>
</evidence>
<dbReference type="SMART" id="SM00715">
    <property type="entry name" value="LA"/>
    <property type="match status" value="1"/>
</dbReference>
<dbReference type="SUPFAM" id="SSF54928">
    <property type="entry name" value="RNA-binding domain, RBD"/>
    <property type="match status" value="1"/>
</dbReference>
<dbReference type="PRINTS" id="PR00302">
    <property type="entry name" value="LUPUSLA"/>
</dbReference>
<keyword evidence="11" id="KW-1185">Reference proteome</keyword>
<dbReference type="InterPro" id="IPR035979">
    <property type="entry name" value="RBD_domain_sf"/>
</dbReference>
<evidence type="ECO:0000256" key="3">
    <source>
        <dbReference type="ARBA" id="ARBA00023015"/>
    </source>
</evidence>
<dbReference type="Pfam" id="PF05383">
    <property type="entry name" value="La"/>
    <property type="match status" value="1"/>
</dbReference>
<evidence type="ECO:0000313" key="11">
    <source>
        <dbReference type="Proteomes" id="UP000594638"/>
    </source>
</evidence>
<evidence type="ECO:0000256" key="1">
    <source>
        <dbReference type="ARBA" id="ARBA00004123"/>
    </source>
</evidence>
<evidence type="ECO:0000259" key="8">
    <source>
        <dbReference type="PROSITE" id="PS50102"/>
    </source>
</evidence>
<keyword evidence="2 6" id="KW-0694">RNA-binding</keyword>
<dbReference type="InterPro" id="IPR000504">
    <property type="entry name" value="RRM_dom"/>
</dbReference>
<dbReference type="PROSITE" id="PS50961">
    <property type="entry name" value="HTH_LA"/>
    <property type="match status" value="1"/>
</dbReference>
<feature type="compositionally biased region" description="Basic and acidic residues" evidence="7">
    <location>
        <begin position="8"/>
        <end position="25"/>
    </location>
</feature>
<keyword evidence="4" id="KW-0804">Transcription</keyword>
<dbReference type="Proteomes" id="UP000594638">
    <property type="component" value="Unassembled WGS sequence"/>
</dbReference>
<dbReference type="GO" id="GO:0006396">
    <property type="term" value="P:RNA processing"/>
    <property type="evidence" value="ECO:0007669"/>
    <property type="project" value="InterPro"/>
</dbReference>
<sequence length="405" mass="45752">MAQVNPAEKIDDVDVKEEEEKKESESCGTFKFNAAAPEFVPRSHAPTEVPITGYFYPSIQYTDGSGGNWIYVPDQETIPHLVAPNPNVKGHSGQSYRHSKDVLSDELRRKIIKQVEYQFSDMSMLANEALVKQVNKDPEGFVPIAVVAATKKLKSLNISHQLVAKALRSSSKLIVSNDSKKVKRKNPFTDKDREELQLRTVVAENLPDDHSHQNIEKIFNVIGSVKTIRICQPQEPNSSRSKSDFVISHKLHALIEYEKTEAAERAAEKLNDERNWREGLRVRCLLRRSPKSVLKNRKSDFDGYLDEDDGPTRNYKKTPLLKIPRDQLRLKKLPLGQSKLGLEVQGNLGNGINFTARAAYQLRLLTRAAPSCVKYLRDRLQKGQECQMEPEVSLWAAGSHLVSLS</sequence>
<dbReference type="InterPro" id="IPR036390">
    <property type="entry name" value="WH_DNA-bd_sf"/>
</dbReference>
<evidence type="ECO:0000256" key="5">
    <source>
        <dbReference type="ARBA" id="ARBA00023242"/>
    </source>
</evidence>
<evidence type="ECO:0000256" key="6">
    <source>
        <dbReference type="PROSITE-ProRule" id="PRU00332"/>
    </source>
</evidence>
<gene>
    <name evidence="10" type="ORF">OLEA9_A062052</name>
</gene>
<evidence type="ECO:0000256" key="2">
    <source>
        <dbReference type="ARBA" id="ARBA00022884"/>
    </source>
</evidence>
<dbReference type="GO" id="GO:0005634">
    <property type="term" value="C:nucleus"/>
    <property type="evidence" value="ECO:0007669"/>
    <property type="project" value="UniProtKB-SubCell"/>
</dbReference>
<dbReference type="Gene3D" id="1.10.10.10">
    <property type="entry name" value="Winged helix-like DNA-binding domain superfamily/Winged helix DNA-binding domain"/>
    <property type="match status" value="1"/>
</dbReference>
<name>A0A8S0UVA9_OLEEU</name>
<accession>A0A8S0UVA9</accession>
<evidence type="ECO:0000313" key="10">
    <source>
        <dbReference type="EMBL" id="CAA3022863.1"/>
    </source>
</evidence>
<dbReference type="InterPro" id="IPR006630">
    <property type="entry name" value="La_HTH"/>
</dbReference>
<dbReference type="AlphaFoldDB" id="A0A8S0UVA9"/>
<dbReference type="InterPro" id="IPR036388">
    <property type="entry name" value="WH-like_DNA-bd_sf"/>
</dbReference>
<dbReference type="InterPro" id="IPR002344">
    <property type="entry name" value="Lupus_La"/>
</dbReference>
<dbReference type="InterPro" id="IPR034878">
    <property type="entry name" value="La-rel_plant_RRM"/>
</dbReference>
<organism evidence="10 11">
    <name type="scientific">Olea europaea subsp. europaea</name>
    <dbReference type="NCBI Taxonomy" id="158383"/>
    <lineage>
        <taxon>Eukaryota</taxon>
        <taxon>Viridiplantae</taxon>
        <taxon>Streptophyta</taxon>
        <taxon>Embryophyta</taxon>
        <taxon>Tracheophyta</taxon>
        <taxon>Spermatophyta</taxon>
        <taxon>Magnoliopsida</taxon>
        <taxon>eudicotyledons</taxon>
        <taxon>Gunneridae</taxon>
        <taxon>Pentapetalae</taxon>
        <taxon>asterids</taxon>
        <taxon>lamiids</taxon>
        <taxon>Lamiales</taxon>
        <taxon>Oleaceae</taxon>
        <taxon>Oleeae</taxon>
        <taxon>Olea</taxon>
    </lineage>
</organism>
<dbReference type="InterPro" id="IPR012677">
    <property type="entry name" value="Nucleotide-bd_a/b_plait_sf"/>
</dbReference>
<dbReference type="PROSITE" id="PS50102">
    <property type="entry name" value="RRM"/>
    <property type="match status" value="1"/>
</dbReference>
<dbReference type="PANTHER" id="PTHR22792">
    <property type="entry name" value="LUPUS LA PROTEIN-RELATED"/>
    <property type="match status" value="1"/>
</dbReference>
<dbReference type="Pfam" id="PF00076">
    <property type="entry name" value="RRM_1"/>
    <property type="match status" value="1"/>
</dbReference>
<dbReference type="Gramene" id="OE9A062052T1">
    <property type="protein sequence ID" value="OE9A062052C1"/>
    <property type="gene ID" value="OE9A062052"/>
</dbReference>
<dbReference type="Gene3D" id="3.30.70.330">
    <property type="match status" value="1"/>
</dbReference>
<keyword evidence="5" id="KW-0539">Nucleus</keyword>
<dbReference type="InterPro" id="IPR045180">
    <property type="entry name" value="La_dom_prot"/>
</dbReference>
<keyword evidence="3" id="KW-0805">Transcription regulation</keyword>
<protein>
    <submittedName>
        <fullName evidence="10">La-related 6C</fullName>
    </submittedName>
</protein>
<comment type="subcellular location">
    <subcellularLocation>
        <location evidence="1">Nucleus</location>
    </subcellularLocation>
</comment>
<dbReference type="EMBL" id="CACTIH010009078">
    <property type="protein sequence ID" value="CAA3022863.1"/>
    <property type="molecule type" value="Genomic_DNA"/>
</dbReference>